<dbReference type="PANTHER" id="PTHR33303">
    <property type="entry name" value="CYTOPLASMIC PROTEIN-RELATED"/>
    <property type="match status" value="1"/>
</dbReference>
<dbReference type="Gene3D" id="3.40.50.720">
    <property type="entry name" value="NAD(P)-binding Rossmann-like Domain"/>
    <property type="match status" value="1"/>
</dbReference>
<dbReference type="PANTHER" id="PTHR33303:SF2">
    <property type="entry name" value="COA-BINDING DOMAIN-CONTAINING PROTEIN"/>
    <property type="match status" value="1"/>
</dbReference>
<dbReference type="InterPro" id="IPR036291">
    <property type="entry name" value="NAD(P)-bd_dom_sf"/>
</dbReference>
<protein>
    <submittedName>
        <fullName evidence="1">CoA-binding protein</fullName>
    </submittedName>
</protein>
<dbReference type="EMBL" id="JBEVCJ010000007">
    <property type="protein sequence ID" value="MET1255083.1"/>
    <property type="molecule type" value="Genomic_DNA"/>
</dbReference>
<dbReference type="Proteomes" id="UP001548189">
    <property type="component" value="Unassembled WGS sequence"/>
</dbReference>
<comment type="caution">
    <text evidence="1">The sequence shown here is derived from an EMBL/GenBank/DDBJ whole genome shotgun (WGS) entry which is preliminary data.</text>
</comment>
<dbReference type="InterPro" id="IPR003781">
    <property type="entry name" value="CoA-bd"/>
</dbReference>
<accession>A0ABV2BTJ5</accession>
<evidence type="ECO:0000313" key="1">
    <source>
        <dbReference type="EMBL" id="MET1255083.1"/>
    </source>
</evidence>
<organism evidence="1 2">
    <name type="scientific">Aliikangiella maris</name>
    <dbReference type="NCBI Taxonomy" id="3162458"/>
    <lineage>
        <taxon>Bacteria</taxon>
        <taxon>Pseudomonadati</taxon>
        <taxon>Pseudomonadota</taxon>
        <taxon>Gammaproteobacteria</taxon>
        <taxon>Oceanospirillales</taxon>
        <taxon>Pleioneaceae</taxon>
        <taxon>Aliikangiella</taxon>
    </lineage>
</organism>
<reference evidence="1 2" key="1">
    <citation type="submission" date="2024-06" db="EMBL/GenBank/DDBJ databases">
        <authorList>
            <person name="Li F."/>
        </authorList>
    </citation>
    <scope>NUCLEOTIDE SEQUENCE [LARGE SCALE GENOMIC DNA]</scope>
    <source>
        <strain evidence="1 2">GXAS 311</strain>
    </source>
</reference>
<sequence length="127" mass="13716">MQDTNNSSKTTAILGASDDPSRYAYKACKQLIAHGHPVILIARRPITVDGISSLAQLSDITGKVDTVTLYINPNLVNEQINAIIQLAPKRVIFNPGTESTLAIEKLSAAGIQVVTHCTLIMLQQAEY</sequence>
<evidence type="ECO:0000313" key="2">
    <source>
        <dbReference type="Proteomes" id="UP001548189"/>
    </source>
</evidence>
<proteinExistence type="predicted"/>
<name>A0ABV2BTJ5_9GAMM</name>
<gene>
    <name evidence="1" type="ORF">ABVT43_08100</name>
</gene>
<dbReference type="SUPFAM" id="SSF51735">
    <property type="entry name" value="NAD(P)-binding Rossmann-fold domains"/>
    <property type="match status" value="1"/>
</dbReference>
<keyword evidence="2" id="KW-1185">Reference proteome</keyword>
<dbReference type="Pfam" id="PF13380">
    <property type="entry name" value="CoA_binding_2"/>
    <property type="match status" value="1"/>
</dbReference>